<evidence type="ECO:0000313" key="2">
    <source>
        <dbReference type="EMBL" id="KAJ4435316.1"/>
    </source>
</evidence>
<feature type="domain" description="FHA" evidence="1">
    <location>
        <begin position="29"/>
        <end position="91"/>
    </location>
</feature>
<keyword evidence="3" id="KW-1185">Reference proteome</keyword>
<sequence>MILRDMLLELNDSCEQYGMKINANKTKTMVIGRKIKKVNVRFQNEAVEKNDAETGQEQKKELAGSLVEKNRLLKDAMEGMVNGGRVRGRRRYQMIDDIR</sequence>
<protein>
    <recommendedName>
        <fullName evidence="1">FHA domain-containing protein</fullName>
    </recommendedName>
</protein>
<dbReference type="PROSITE" id="PS50006">
    <property type="entry name" value="FHA_DOMAIN"/>
    <property type="match status" value="1"/>
</dbReference>
<evidence type="ECO:0000313" key="3">
    <source>
        <dbReference type="Proteomes" id="UP001148838"/>
    </source>
</evidence>
<evidence type="ECO:0000259" key="1">
    <source>
        <dbReference type="PROSITE" id="PS50006"/>
    </source>
</evidence>
<proteinExistence type="predicted"/>
<name>A0ABQ8SNG9_PERAM</name>
<reference evidence="2 3" key="1">
    <citation type="journal article" date="2022" name="Allergy">
        <title>Genome assembly and annotation of Periplaneta americana reveal a comprehensive cockroach allergen profile.</title>
        <authorList>
            <person name="Wang L."/>
            <person name="Xiong Q."/>
            <person name="Saelim N."/>
            <person name="Wang L."/>
            <person name="Nong W."/>
            <person name="Wan A.T."/>
            <person name="Shi M."/>
            <person name="Liu X."/>
            <person name="Cao Q."/>
            <person name="Hui J.H.L."/>
            <person name="Sookrung N."/>
            <person name="Leung T.F."/>
            <person name="Tungtrongchitr A."/>
            <person name="Tsui S.K.W."/>
        </authorList>
    </citation>
    <scope>NUCLEOTIDE SEQUENCE [LARGE SCALE GENOMIC DNA]</scope>
    <source>
        <strain evidence="2">PWHHKU_190912</strain>
    </source>
</reference>
<dbReference type="EMBL" id="JAJSOF020000023">
    <property type="protein sequence ID" value="KAJ4435316.1"/>
    <property type="molecule type" value="Genomic_DNA"/>
</dbReference>
<comment type="caution">
    <text evidence="2">The sequence shown here is derived from an EMBL/GenBank/DDBJ whole genome shotgun (WGS) entry which is preliminary data.</text>
</comment>
<gene>
    <name evidence="2" type="ORF">ANN_17926</name>
</gene>
<dbReference type="Proteomes" id="UP001148838">
    <property type="component" value="Unassembled WGS sequence"/>
</dbReference>
<dbReference type="InterPro" id="IPR000253">
    <property type="entry name" value="FHA_dom"/>
</dbReference>
<accession>A0ABQ8SNG9</accession>
<organism evidence="2 3">
    <name type="scientific">Periplaneta americana</name>
    <name type="common">American cockroach</name>
    <name type="synonym">Blatta americana</name>
    <dbReference type="NCBI Taxonomy" id="6978"/>
    <lineage>
        <taxon>Eukaryota</taxon>
        <taxon>Metazoa</taxon>
        <taxon>Ecdysozoa</taxon>
        <taxon>Arthropoda</taxon>
        <taxon>Hexapoda</taxon>
        <taxon>Insecta</taxon>
        <taxon>Pterygota</taxon>
        <taxon>Neoptera</taxon>
        <taxon>Polyneoptera</taxon>
        <taxon>Dictyoptera</taxon>
        <taxon>Blattodea</taxon>
        <taxon>Blattoidea</taxon>
        <taxon>Blattidae</taxon>
        <taxon>Blattinae</taxon>
        <taxon>Periplaneta</taxon>
    </lineage>
</organism>